<organism evidence="11 12">
    <name type="scientific">Cupriavidus pampae</name>
    <dbReference type="NCBI Taxonomy" id="659251"/>
    <lineage>
        <taxon>Bacteria</taxon>
        <taxon>Pseudomonadati</taxon>
        <taxon>Pseudomonadota</taxon>
        <taxon>Betaproteobacteria</taxon>
        <taxon>Burkholderiales</taxon>
        <taxon>Burkholderiaceae</taxon>
        <taxon>Cupriavidus</taxon>
    </lineage>
</organism>
<evidence type="ECO:0000256" key="4">
    <source>
        <dbReference type="ARBA" id="ARBA00022729"/>
    </source>
</evidence>
<keyword evidence="3 7" id="KW-0479">Metal-binding</keyword>
<dbReference type="PANTHER" id="PTHR30600:SF10">
    <property type="entry name" value="BLL6722 PROTEIN"/>
    <property type="match status" value="1"/>
</dbReference>
<dbReference type="PROSITE" id="PS51007">
    <property type="entry name" value="CYTC"/>
    <property type="match status" value="2"/>
</dbReference>
<evidence type="ECO:0000256" key="2">
    <source>
        <dbReference type="ARBA" id="ARBA00022617"/>
    </source>
</evidence>
<evidence type="ECO:0000256" key="6">
    <source>
        <dbReference type="ARBA" id="ARBA00023004"/>
    </source>
</evidence>
<evidence type="ECO:0000256" key="5">
    <source>
        <dbReference type="ARBA" id="ARBA00023002"/>
    </source>
</evidence>
<dbReference type="Pfam" id="PF03150">
    <property type="entry name" value="CCP_MauG"/>
    <property type="match status" value="1"/>
</dbReference>
<dbReference type="PANTHER" id="PTHR30600">
    <property type="entry name" value="CYTOCHROME C PEROXIDASE-RELATED"/>
    <property type="match status" value="1"/>
</dbReference>
<reference evidence="11 12" key="1">
    <citation type="submission" date="2021-08" db="EMBL/GenBank/DDBJ databases">
        <authorList>
            <person name="Peeters C."/>
        </authorList>
    </citation>
    <scope>NUCLEOTIDE SEQUENCE [LARGE SCALE GENOMIC DNA]</scope>
    <source>
        <strain evidence="11 12">LMG 32289</strain>
    </source>
</reference>
<evidence type="ECO:0000256" key="7">
    <source>
        <dbReference type="PROSITE-ProRule" id="PRU00433"/>
    </source>
</evidence>
<evidence type="ECO:0000313" key="11">
    <source>
        <dbReference type="EMBL" id="CAG9171150.1"/>
    </source>
</evidence>
<feature type="region of interest" description="Disordered" evidence="8">
    <location>
        <begin position="463"/>
        <end position="489"/>
    </location>
</feature>
<keyword evidence="12" id="KW-1185">Reference proteome</keyword>
<evidence type="ECO:0000259" key="10">
    <source>
        <dbReference type="PROSITE" id="PS51007"/>
    </source>
</evidence>
<name>A0ABM8WUH1_9BURK</name>
<accession>A0ABM8WUH1</accession>
<proteinExistence type="predicted"/>
<feature type="domain" description="Cytochrome c" evidence="10">
    <location>
        <begin position="76"/>
        <end position="184"/>
    </location>
</feature>
<feature type="region of interest" description="Disordered" evidence="8">
    <location>
        <begin position="329"/>
        <end position="348"/>
    </location>
</feature>
<dbReference type="InterPro" id="IPR004852">
    <property type="entry name" value="Di-haem_cyt_c_peroxidsae"/>
</dbReference>
<feature type="compositionally biased region" description="Low complexity" evidence="8">
    <location>
        <begin position="477"/>
        <end position="489"/>
    </location>
</feature>
<feature type="compositionally biased region" description="Basic and acidic residues" evidence="8">
    <location>
        <begin position="329"/>
        <end position="347"/>
    </location>
</feature>
<comment type="caution">
    <text evidence="11">The sequence shown here is derived from an EMBL/GenBank/DDBJ whole genome shotgun (WGS) entry which is preliminary data.</text>
</comment>
<dbReference type="SUPFAM" id="SSF46626">
    <property type="entry name" value="Cytochrome c"/>
    <property type="match status" value="2"/>
</dbReference>
<feature type="chain" id="PRO_5045586769" description="Cytochrome c domain-containing protein" evidence="9">
    <location>
        <begin position="19"/>
        <end position="489"/>
    </location>
</feature>
<sequence>MRKFPLVLCLAAAALSLAACKDQRQASGPAATGAAASAPVASASSTAGVSAPSADAGAKVVSASVTTAAAPSKLTPAAQVGQRMFFDPSLSGSGRISCATCHDPAHAYGPANDLSVQLGGADMKQAGTRAVPTLMYKDYTEPYSDEFQNPDMISPPAPGGGMTWDGRANTIAEQAAIPLLAANEMANPSAEAVVAALEHGPYADLFRQAFGQDAFADRKHAFELAGAALQSFQTEDRSFHPYSSKFDLFRNNKIGGTLTAAELHGLRLFVDPNKGNCVACHLIGGGNGGSQDITSDYSFAAIGVPRNRKIPANDDPNYFDMGLCGPLRTDHVPDPRGKGNNKGDKNGETCGMFKTPILRNVATRQAFMHNGVFHTLDEVVHFYNTRDTDPGRWYPRDAHGKVRKFDDLPARYHANIDDQMPLDGRRAGSKTPMTEDELKDLVTFLGTLTDGYAVPADAKPTPNVGVFGPATPPTPTPAQAAPTQKTAAR</sequence>
<feature type="signal peptide" evidence="9">
    <location>
        <begin position="1"/>
        <end position="18"/>
    </location>
</feature>
<evidence type="ECO:0000313" key="12">
    <source>
        <dbReference type="Proteomes" id="UP000706525"/>
    </source>
</evidence>
<dbReference type="Proteomes" id="UP000706525">
    <property type="component" value="Unassembled WGS sequence"/>
</dbReference>
<keyword evidence="4 9" id="KW-0732">Signal</keyword>
<dbReference type="PROSITE" id="PS51257">
    <property type="entry name" value="PROKAR_LIPOPROTEIN"/>
    <property type="match status" value="1"/>
</dbReference>
<dbReference type="Gene3D" id="1.10.760.10">
    <property type="entry name" value="Cytochrome c-like domain"/>
    <property type="match status" value="2"/>
</dbReference>
<gene>
    <name evidence="11" type="ORF">LMG32289_02264</name>
</gene>
<dbReference type="InterPro" id="IPR051395">
    <property type="entry name" value="Cytochrome_c_Peroxidase/MauG"/>
</dbReference>
<dbReference type="RefSeq" id="WP_223987654.1">
    <property type="nucleotide sequence ID" value="NZ_CAJZAG010000004.1"/>
</dbReference>
<evidence type="ECO:0000256" key="9">
    <source>
        <dbReference type="SAM" id="SignalP"/>
    </source>
</evidence>
<protein>
    <recommendedName>
        <fullName evidence="10">Cytochrome c domain-containing protein</fullName>
    </recommendedName>
</protein>
<keyword evidence="2 7" id="KW-0349">Heme</keyword>
<comment type="subcellular location">
    <subcellularLocation>
        <location evidence="1">Cell envelope</location>
    </subcellularLocation>
</comment>
<dbReference type="EMBL" id="CAJZAG010000004">
    <property type="protein sequence ID" value="CAG9171150.1"/>
    <property type="molecule type" value="Genomic_DNA"/>
</dbReference>
<evidence type="ECO:0000256" key="8">
    <source>
        <dbReference type="SAM" id="MobiDB-lite"/>
    </source>
</evidence>
<keyword evidence="5" id="KW-0560">Oxidoreductase</keyword>
<evidence type="ECO:0000256" key="1">
    <source>
        <dbReference type="ARBA" id="ARBA00004196"/>
    </source>
</evidence>
<dbReference type="InterPro" id="IPR036909">
    <property type="entry name" value="Cyt_c-like_dom_sf"/>
</dbReference>
<keyword evidence="6 7" id="KW-0408">Iron</keyword>
<dbReference type="InterPro" id="IPR009056">
    <property type="entry name" value="Cyt_c-like_dom"/>
</dbReference>
<feature type="domain" description="Cytochrome c" evidence="10">
    <location>
        <begin position="260"/>
        <end position="449"/>
    </location>
</feature>
<evidence type="ECO:0000256" key="3">
    <source>
        <dbReference type="ARBA" id="ARBA00022723"/>
    </source>
</evidence>